<dbReference type="Gene3D" id="3.30.1780.10">
    <property type="entry name" value="ornithine cyclodeaminase, domain 1"/>
    <property type="match status" value="1"/>
</dbReference>
<name>A0A941FI56_9ACTN</name>
<dbReference type="InterPro" id="IPR003462">
    <property type="entry name" value="ODC_Mu_crystall"/>
</dbReference>
<accession>A0A941FI56</accession>
<comment type="caution">
    <text evidence="1">The sequence shown here is derived from an EMBL/GenBank/DDBJ whole genome shotgun (WGS) entry which is preliminary data.</text>
</comment>
<dbReference type="EMBL" id="JAGTPG010000002">
    <property type="protein sequence ID" value="MBR8640552.1"/>
    <property type="molecule type" value="Genomic_DNA"/>
</dbReference>
<reference evidence="1 2" key="1">
    <citation type="submission" date="2021-04" db="EMBL/GenBank/DDBJ databases">
        <title>Characterization of the biosynthetic gene cluster of new lipopeptides with antitumor activity in the genome of the marine Streptomyces PHM034.</title>
        <authorList>
            <person name="Ceniceros A."/>
            <person name="Canedo L."/>
            <person name="Mendez C."/>
            <person name="Olano C."/>
            <person name="Schleissner C."/>
            <person name="Cuevas C."/>
            <person name="De La Calle F."/>
            <person name="Salas J.A."/>
        </authorList>
    </citation>
    <scope>NUCLEOTIDE SEQUENCE [LARGE SCALE GENOMIC DNA]</scope>
    <source>
        <strain evidence="1 2">PHM034</strain>
    </source>
</reference>
<dbReference type="Proteomes" id="UP000682308">
    <property type="component" value="Unassembled WGS sequence"/>
</dbReference>
<keyword evidence="2" id="KW-1185">Reference proteome</keyword>
<proteinExistence type="predicted"/>
<sequence>MSDGRPRQDPTGGGQVRVLSTKDVAGLIDPDESIAAIEAALSEPQAMSRQSLSRRRLYVPVPGKENEYYWHNNMVGAFVAGNTLAVRLDVSRARVFEQRQEFPGDFTGLVLLYDLEKSQPYAIVHDHGLSPIRVAATSALATRELAASDAAVLGIIGTGEQAVAHALAHAAVMPGLTTVLYYSRSPENRMRAARRTQEETGVAAEPVSSVEELMERSHVLVAATNATEPVFDGRSLRPGQHVVTIVSSDGFVQRREVDDHCFGKADVIVVNSKEQIVADQQRHFSGPLAARKIDQVLELTDVLSGEVKGRTDDSQISLYDNNVGLGVQFAAVGALAYQKARAAGIGVDLPVELFVTRKAPDEFYAP</sequence>
<dbReference type="InterPro" id="IPR036291">
    <property type="entry name" value="NAD(P)-bd_dom_sf"/>
</dbReference>
<organism evidence="1 2">
    <name type="scientific">Streptomyces tuirus</name>
    <dbReference type="NCBI Taxonomy" id="68278"/>
    <lineage>
        <taxon>Bacteria</taxon>
        <taxon>Bacillati</taxon>
        <taxon>Actinomycetota</taxon>
        <taxon>Actinomycetes</taxon>
        <taxon>Kitasatosporales</taxon>
        <taxon>Streptomycetaceae</taxon>
        <taxon>Streptomyces</taxon>
    </lineage>
</organism>
<dbReference type="AlphaFoldDB" id="A0A941FI56"/>
<protein>
    <submittedName>
        <fullName evidence="1">Ornithine cyclodeaminase family protein</fullName>
    </submittedName>
</protein>
<dbReference type="InterPro" id="IPR023401">
    <property type="entry name" value="ODC_N"/>
</dbReference>
<evidence type="ECO:0000313" key="1">
    <source>
        <dbReference type="EMBL" id="MBR8640552.1"/>
    </source>
</evidence>
<dbReference type="PANTHER" id="PTHR13812:SF19">
    <property type="entry name" value="KETIMINE REDUCTASE MU-CRYSTALLIN"/>
    <property type="match status" value="1"/>
</dbReference>
<dbReference type="SUPFAM" id="SSF51735">
    <property type="entry name" value="NAD(P)-binding Rossmann-fold domains"/>
    <property type="match status" value="1"/>
</dbReference>
<evidence type="ECO:0000313" key="2">
    <source>
        <dbReference type="Proteomes" id="UP000682308"/>
    </source>
</evidence>
<dbReference type="Pfam" id="PF02423">
    <property type="entry name" value="OCD_Mu_crystall"/>
    <property type="match status" value="1"/>
</dbReference>
<gene>
    <name evidence="1" type="ORF">KEF29_17580</name>
</gene>
<dbReference type="Gene3D" id="3.40.50.720">
    <property type="entry name" value="NAD(P)-binding Rossmann-like Domain"/>
    <property type="match status" value="1"/>
</dbReference>
<dbReference type="PIRSF" id="PIRSF001439">
    <property type="entry name" value="CryM"/>
    <property type="match status" value="1"/>
</dbReference>
<dbReference type="PANTHER" id="PTHR13812">
    <property type="entry name" value="KETIMINE REDUCTASE MU-CRYSTALLIN"/>
    <property type="match status" value="1"/>
</dbReference>
<dbReference type="GO" id="GO:0005737">
    <property type="term" value="C:cytoplasm"/>
    <property type="evidence" value="ECO:0007669"/>
    <property type="project" value="TreeGrafter"/>
</dbReference>